<feature type="compositionally biased region" description="Low complexity" evidence="1">
    <location>
        <begin position="51"/>
        <end position="73"/>
    </location>
</feature>
<evidence type="ECO:0000313" key="2">
    <source>
        <dbReference type="EMBL" id="MTH68741.1"/>
    </source>
</evidence>
<reference evidence="2 3" key="1">
    <citation type="submission" date="2019-11" db="EMBL/GenBank/DDBJ databases">
        <title>Agromyces kandeliae sp. nov., isolated from mangrove soil.</title>
        <authorList>
            <person name="Wang R."/>
        </authorList>
    </citation>
    <scope>NUCLEOTIDE SEQUENCE [LARGE SCALE GENOMIC DNA]</scope>
    <source>
        <strain evidence="2 3">JCM 11433</strain>
    </source>
</reference>
<dbReference type="Proteomes" id="UP000433071">
    <property type="component" value="Unassembled WGS sequence"/>
</dbReference>
<keyword evidence="3" id="KW-1185">Reference proteome</keyword>
<sequence>MTRRASPRDIPPTLGGGPGRIDRRRAVRVAMAGAVLVPVAALLGACAATPPEATAPPSATADPAASTPPAGAGEVDGEATVTTIVARPEAVELRDAAGAVVEEYAYLDDPAEVVSAFTELVGTTPIAEDHEGSSHFPPNTSYRWEGLVLWEQRHVDRWEPVEYSITNPRFLIEFTSPSAVGVELTTEQGIQAGDPWSDVLEEPGLVTNPTGCSGPYVDFVELTGVNVDGGAYSIPIVVDFRPTADEALVARVGAPVPSTEECA</sequence>
<dbReference type="PROSITE" id="PS51318">
    <property type="entry name" value="TAT"/>
    <property type="match status" value="1"/>
</dbReference>
<comment type="caution">
    <text evidence="2">The sequence shown here is derived from an EMBL/GenBank/DDBJ whole genome shotgun (WGS) entry which is preliminary data.</text>
</comment>
<gene>
    <name evidence="2" type="ORF">GJ743_10205</name>
</gene>
<feature type="region of interest" description="Disordered" evidence="1">
    <location>
        <begin position="51"/>
        <end position="75"/>
    </location>
</feature>
<dbReference type="InterPro" id="IPR006311">
    <property type="entry name" value="TAT_signal"/>
</dbReference>
<accession>A0A6I3M701</accession>
<evidence type="ECO:0000256" key="1">
    <source>
        <dbReference type="SAM" id="MobiDB-lite"/>
    </source>
</evidence>
<feature type="region of interest" description="Disordered" evidence="1">
    <location>
        <begin position="1"/>
        <end position="21"/>
    </location>
</feature>
<evidence type="ECO:0000313" key="3">
    <source>
        <dbReference type="Proteomes" id="UP000433071"/>
    </source>
</evidence>
<dbReference type="RefSeq" id="WP_155051820.1">
    <property type="nucleotide sequence ID" value="NZ_BAAAIB010000002.1"/>
</dbReference>
<organism evidence="2 3">
    <name type="scientific">Agromyces bracchium</name>
    <dbReference type="NCBI Taxonomy" id="88376"/>
    <lineage>
        <taxon>Bacteria</taxon>
        <taxon>Bacillati</taxon>
        <taxon>Actinomycetota</taxon>
        <taxon>Actinomycetes</taxon>
        <taxon>Micrococcales</taxon>
        <taxon>Microbacteriaceae</taxon>
        <taxon>Agromyces</taxon>
    </lineage>
</organism>
<name>A0A6I3M701_9MICO</name>
<dbReference type="AlphaFoldDB" id="A0A6I3M701"/>
<dbReference type="EMBL" id="WMLB01000023">
    <property type="protein sequence ID" value="MTH68741.1"/>
    <property type="molecule type" value="Genomic_DNA"/>
</dbReference>
<dbReference type="OrthoDB" id="5006159at2"/>
<proteinExistence type="predicted"/>
<protein>
    <submittedName>
        <fullName evidence="2">Uncharacterized protein</fullName>
    </submittedName>
</protein>